<dbReference type="Proteomes" id="UP000034837">
    <property type="component" value="Unassembled WGS sequence"/>
</dbReference>
<evidence type="ECO:0000313" key="2">
    <source>
        <dbReference type="Proteomes" id="UP000034837"/>
    </source>
</evidence>
<protein>
    <recommendedName>
        <fullName evidence="3">DUF4325 domain-containing protein</fullName>
    </recommendedName>
</protein>
<dbReference type="AlphaFoldDB" id="A0A0G1A890"/>
<evidence type="ECO:0000313" key="1">
    <source>
        <dbReference type="EMBL" id="KKS57129.1"/>
    </source>
</evidence>
<proteinExistence type="predicted"/>
<dbReference type="EMBL" id="LCDO01000003">
    <property type="protein sequence ID" value="KKS57129.1"/>
    <property type="molecule type" value="Genomic_DNA"/>
</dbReference>
<comment type="caution">
    <text evidence="1">The sequence shown here is derived from an EMBL/GenBank/DDBJ whole genome shotgun (WGS) entry which is preliminary data.</text>
</comment>
<accession>A0A0G1A890</accession>
<reference evidence="1 2" key="1">
    <citation type="journal article" date="2015" name="Nature">
        <title>rRNA introns, odd ribosomes, and small enigmatic genomes across a large radiation of phyla.</title>
        <authorList>
            <person name="Brown C.T."/>
            <person name="Hug L.A."/>
            <person name="Thomas B.C."/>
            <person name="Sharon I."/>
            <person name="Castelle C.J."/>
            <person name="Singh A."/>
            <person name="Wilkins M.J."/>
            <person name="Williams K.H."/>
            <person name="Banfield J.F."/>
        </authorList>
    </citation>
    <scope>NUCLEOTIDE SEQUENCE [LARGE SCALE GENOMIC DNA]</scope>
</reference>
<name>A0A0G1A890_9BACT</name>
<gene>
    <name evidence="1" type="ORF">UV20_C0003G0071</name>
</gene>
<evidence type="ECO:0008006" key="3">
    <source>
        <dbReference type="Google" id="ProtNLM"/>
    </source>
</evidence>
<organism evidence="1 2">
    <name type="scientific">Candidatus Magasanikbacteria bacterium GW2011_GWA2_42_32</name>
    <dbReference type="NCBI Taxonomy" id="1619039"/>
    <lineage>
        <taxon>Bacteria</taxon>
        <taxon>Candidatus Magasanikiibacteriota</taxon>
    </lineage>
</organism>
<sequence>MQMIQLKKFGTVLISRPAGLEAFNAIRPQLNPDVSVQIDFDQVLTVTPSWLDEFLMQLTDYNGGKVELLPTKNASVLATLPVLAAARKDFVASTVLRALKRMES</sequence>